<evidence type="ECO:0008006" key="4">
    <source>
        <dbReference type="Google" id="ProtNLM"/>
    </source>
</evidence>
<feature type="transmembrane region" description="Helical" evidence="1">
    <location>
        <begin position="239"/>
        <end position="258"/>
    </location>
</feature>
<dbReference type="RefSeq" id="WP_013408430.1">
    <property type="nucleotide sequence ID" value="NC_014655.1"/>
</dbReference>
<protein>
    <recommendedName>
        <fullName evidence="4">Glycosyltransferase RgtA/B/C/D-like domain-containing protein</fullName>
    </recommendedName>
</protein>
<feature type="transmembrane region" description="Helical" evidence="1">
    <location>
        <begin position="83"/>
        <end position="106"/>
    </location>
</feature>
<feature type="transmembrane region" description="Helical" evidence="1">
    <location>
        <begin position="142"/>
        <end position="167"/>
    </location>
</feature>
<feature type="transmembrane region" description="Helical" evidence="1">
    <location>
        <begin position="317"/>
        <end position="335"/>
    </location>
</feature>
<keyword evidence="1" id="KW-0812">Transmembrane</keyword>
<accession>E4RZF7</accession>
<keyword evidence="1" id="KW-1133">Transmembrane helix</keyword>
<feature type="transmembrane region" description="Helical" evidence="1">
    <location>
        <begin position="179"/>
        <end position="198"/>
    </location>
</feature>
<feature type="transmembrane region" description="Helical" evidence="1">
    <location>
        <begin position="270"/>
        <end position="288"/>
    </location>
</feature>
<keyword evidence="1" id="KW-0472">Membrane</keyword>
<organism evidence="2 3">
    <name type="scientific">Leadbetterella byssophila (strain DSM 17132 / JCM 16389 / KACC 11308 / NBRC 106382 / 4M15)</name>
    <dbReference type="NCBI Taxonomy" id="649349"/>
    <lineage>
        <taxon>Bacteria</taxon>
        <taxon>Pseudomonadati</taxon>
        <taxon>Bacteroidota</taxon>
        <taxon>Cytophagia</taxon>
        <taxon>Cytophagales</taxon>
        <taxon>Leadbetterellaceae</taxon>
        <taxon>Leadbetterella</taxon>
    </lineage>
</organism>
<sequence>MNQKILFALFVTYAIIGSIFHDLWRDETHSMAIAAFSENPIELWKNIRYEGHPIGWYIILFAIFKLGIGINGVYIFHTALGILAGYLIVFKIEIPFIQKVFLLFGLLLGHEYLFYLRNYIVPIVIFLYLISREQKGLRNIPIYSLLLSVAAQFNIYATIFSICLGIYFLFSTENRWRYWPYYLIFTASLVFCAITVIPPNDSGLESSIDVKILLILLREYFQGWVLAGDVTTYVTWRSAYPSVFWYILPAITYLLFIWETYKNNRNLAMVPIFFFIGIAILFILTHYLVYANRHTGIMLIMMLFILAISRKNKYTSYYFTFILIIESFVGLKTYIRGIILPESHTLAVHEYLTENHPDAFLTGYEDFIVEGIGFLQGKEIYTYSKKITQPYAVWDKDSDWFNQETTPQVIRKQFDSLKTQHPNALLIYNLQRDTSGIGLTPIKIFHTEILDPARAEYFAIYQ</sequence>
<dbReference type="STRING" id="649349.Lbys_1674"/>
<name>E4RZF7_LEAB4</name>
<reference evidence="2 3" key="2">
    <citation type="journal article" date="2011" name="Stand. Genomic Sci.">
        <title>Complete genome sequence of Leadbetterella byssophila type strain (4M15).</title>
        <authorList>
            <person name="Abt B."/>
            <person name="Teshima H."/>
            <person name="Lucas S."/>
            <person name="Lapidus A."/>
            <person name="Del Rio T.G."/>
            <person name="Nolan M."/>
            <person name="Tice H."/>
            <person name="Cheng J.F."/>
            <person name="Pitluck S."/>
            <person name="Liolios K."/>
            <person name="Pagani I."/>
            <person name="Ivanova N."/>
            <person name="Mavromatis K."/>
            <person name="Pati A."/>
            <person name="Tapia R."/>
            <person name="Han C."/>
            <person name="Goodwin L."/>
            <person name="Chen A."/>
            <person name="Palaniappan K."/>
            <person name="Land M."/>
            <person name="Hauser L."/>
            <person name="Chang Y.J."/>
            <person name="Jeffries C.D."/>
            <person name="Rohde M."/>
            <person name="Goker M."/>
            <person name="Tindall B.J."/>
            <person name="Detter J.C."/>
            <person name="Woyke T."/>
            <person name="Bristow J."/>
            <person name="Eisen J.A."/>
            <person name="Markowitz V."/>
            <person name="Hugenholtz P."/>
            <person name="Klenk H.P."/>
            <person name="Kyrpides N.C."/>
        </authorList>
    </citation>
    <scope>NUCLEOTIDE SEQUENCE [LARGE SCALE GENOMIC DNA]</scope>
    <source>
        <strain evidence="3">DSM 17132 / JCM 16389 / KACC 11308 / NBRC 106382 / 4M15</strain>
    </source>
</reference>
<reference key="1">
    <citation type="submission" date="2010-11" db="EMBL/GenBank/DDBJ databases">
        <title>The complete genome of Leadbetterella byssophila DSM 17132.</title>
        <authorList>
            <consortium name="US DOE Joint Genome Institute (JGI-PGF)"/>
            <person name="Lucas S."/>
            <person name="Copeland A."/>
            <person name="Lapidus A."/>
            <person name="Glavina del Rio T."/>
            <person name="Dalin E."/>
            <person name="Tice H."/>
            <person name="Bruce D."/>
            <person name="Goodwin L."/>
            <person name="Pitluck S."/>
            <person name="Kyrpides N."/>
            <person name="Mavromatis K."/>
            <person name="Ivanova N."/>
            <person name="Teshima H."/>
            <person name="Brettin T."/>
            <person name="Detter J.C."/>
            <person name="Han C."/>
            <person name="Tapia R."/>
            <person name="Land M."/>
            <person name="Hauser L."/>
            <person name="Markowitz V."/>
            <person name="Cheng J.-F."/>
            <person name="Hugenholtz P."/>
            <person name="Woyke T."/>
            <person name="Wu D."/>
            <person name="Tindall B."/>
            <person name="Pomrenke H.G."/>
            <person name="Brambilla E."/>
            <person name="Klenk H.-P."/>
            <person name="Eisen J.A."/>
        </authorList>
    </citation>
    <scope>NUCLEOTIDE SEQUENCE [LARGE SCALE GENOMIC DNA]</scope>
    <source>
        <strain>DSM 17132</strain>
    </source>
</reference>
<dbReference type="HOGENOM" id="CLU_519576_0_0_10"/>
<evidence type="ECO:0000256" key="1">
    <source>
        <dbReference type="SAM" id="Phobius"/>
    </source>
</evidence>
<feature type="transmembrane region" description="Helical" evidence="1">
    <location>
        <begin position="5"/>
        <end position="24"/>
    </location>
</feature>
<dbReference type="KEGG" id="lby:Lbys_1674"/>
<dbReference type="OrthoDB" id="1815350at2"/>
<feature type="transmembrane region" description="Helical" evidence="1">
    <location>
        <begin position="54"/>
        <end position="76"/>
    </location>
</feature>
<dbReference type="EMBL" id="CP002305">
    <property type="protein sequence ID" value="ADQ17381.1"/>
    <property type="molecule type" value="Genomic_DNA"/>
</dbReference>
<gene>
    <name evidence="2" type="ordered locus">Lbys_1674</name>
</gene>
<feature type="transmembrane region" description="Helical" evidence="1">
    <location>
        <begin position="294"/>
        <end position="310"/>
    </location>
</feature>
<proteinExistence type="predicted"/>
<keyword evidence="3" id="KW-1185">Reference proteome</keyword>
<dbReference type="AlphaFoldDB" id="E4RZF7"/>
<dbReference type="Proteomes" id="UP000007435">
    <property type="component" value="Chromosome"/>
</dbReference>
<dbReference type="eggNOG" id="ENOG5030V7W">
    <property type="taxonomic scope" value="Bacteria"/>
</dbReference>
<evidence type="ECO:0000313" key="3">
    <source>
        <dbReference type="Proteomes" id="UP000007435"/>
    </source>
</evidence>
<evidence type="ECO:0000313" key="2">
    <source>
        <dbReference type="EMBL" id="ADQ17381.1"/>
    </source>
</evidence>
<feature type="transmembrane region" description="Helical" evidence="1">
    <location>
        <begin position="112"/>
        <end position="130"/>
    </location>
</feature>